<evidence type="ECO:0000256" key="2">
    <source>
        <dbReference type="ARBA" id="ARBA00022692"/>
    </source>
</evidence>
<comment type="function">
    <text evidence="5">Part of the twin-arginine translocation (Tat) system that transports large folded proteins containing a characteristic twin-arginine motif in their signal peptide across membranes.</text>
</comment>
<comment type="subcellular location">
    <subcellularLocation>
        <location evidence="5">Cell membrane</location>
        <topology evidence="5">Multi-pass membrane protein</topology>
    </subcellularLocation>
    <subcellularLocation>
        <location evidence="1">Membrane</location>
        <topology evidence="1">Multi-pass membrane protein</topology>
    </subcellularLocation>
</comment>
<comment type="similarity">
    <text evidence="5">Belongs to the TatC family.</text>
</comment>
<dbReference type="Pfam" id="PF00902">
    <property type="entry name" value="TatC"/>
    <property type="match status" value="1"/>
</dbReference>
<keyword evidence="7" id="KW-1185">Reference proteome</keyword>
<accession>A0ABT8QSV3</accession>
<feature type="transmembrane region" description="Helical" evidence="5">
    <location>
        <begin position="20"/>
        <end position="37"/>
    </location>
</feature>
<gene>
    <name evidence="5 6" type="primary">tatC</name>
    <name evidence="6" type="ORF">M8H41_09790</name>
</gene>
<feature type="transmembrane region" description="Helical" evidence="5">
    <location>
        <begin position="102"/>
        <end position="126"/>
    </location>
</feature>
<dbReference type="Proteomes" id="UP001176021">
    <property type="component" value="Unassembled WGS sequence"/>
</dbReference>
<feature type="transmembrane region" description="Helical" evidence="5">
    <location>
        <begin position="214"/>
        <end position="234"/>
    </location>
</feature>
<evidence type="ECO:0000256" key="3">
    <source>
        <dbReference type="ARBA" id="ARBA00022989"/>
    </source>
</evidence>
<evidence type="ECO:0000313" key="6">
    <source>
        <dbReference type="EMBL" id="MDO0823143.1"/>
    </source>
</evidence>
<dbReference type="PANTHER" id="PTHR30371:SF0">
    <property type="entry name" value="SEC-INDEPENDENT PROTEIN TRANSLOCASE PROTEIN TATC, CHLOROPLASTIC-RELATED"/>
    <property type="match status" value="1"/>
</dbReference>
<evidence type="ECO:0000256" key="4">
    <source>
        <dbReference type="ARBA" id="ARBA00023136"/>
    </source>
</evidence>
<proteinExistence type="inferred from homology"/>
<keyword evidence="5" id="KW-0813">Transport</keyword>
<dbReference type="NCBIfam" id="TIGR00945">
    <property type="entry name" value="tatC"/>
    <property type="match status" value="1"/>
</dbReference>
<dbReference type="InterPro" id="IPR002033">
    <property type="entry name" value="TatC"/>
</dbReference>
<comment type="subunit">
    <text evidence="5">Forms a complex with TatA.</text>
</comment>
<feature type="transmembrane region" description="Helical" evidence="5">
    <location>
        <begin position="192"/>
        <end position="208"/>
    </location>
</feature>
<organism evidence="6 7">
    <name type="scientific">Desulfosporosinus nitroreducens</name>
    <dbReference type="NCBI Taxonomy" id="2018668"/>
    <lineage>
        <taxon>Bacteria</taxon>
        <taxon>Bacillati</taxon>
        <taxon>Bacillota</taxon>
        <taxon>Clostridia</taxon>
        <taxon>Eubacteriales</taxon>
        <taxon>Desulfitobacteriaceae</taxon>
        <taxon>Desulfosporosinus</taxon>
    </lineage>
</organism>
<keyword evidence="5" id="KW-0811">Translocation</keyword>
<feature type="transmembrane region" description="Helical" evidence="5">
    <location>
        <begin position="151"/>
        <end position="180"/>
    </location>
</feature>
<keyword evidence="2 5" id="KW-0812">Transmembrane</keyword>
<dbReference type="EMBL" id="JAMJEV010000007">
    <property type="protein sequence ID" value="MDO0823143.1"/>
    <property type="molecule type" value="Genomic_DNA"/>
</dbReference>
<feature type="transmembrane region" description="Helical" evidence="5">
    <location>
        <begin position="70"/>
        <end position="90"/>
    </location>
</feature>
<keyword evidence="5" id="KW-1003">Cell membrane</keyword>
<sequence>MIKSELIVEAARWVESMRKVIIWIVLALVAAVSLVYYEADALISILTKPLGGVQLYFLTPAEGLMAKIRVSFLGGLVLASPVIALMILRQSGAKLAKKTKRILVFFVIPFAFVLFVGGMAFGYRLILPSTIKFLLEVGSGFMTPTLSGDDYFSFVGTLLLCIGLIFELPLILIALSRIGIVTSKMLKGKRKVTIMLSLITIALISPTLDAFTYLLVTMPILILYEISIWIIAFLEKRDKRKSLIMNSVGS</sequence>
<dbReference type="RefSeq" id="WP_302048651.1">
    <property type="nucleotide sequence ID" value="NZ_JAMJEV010000007.1"/>
</dbReference>
<keyword evidence="5" id="KW-0653">Protein transport</keyword>
<evidence type="ECO:0000256" key="1">
    <source>
        <dbReference type="ARBA" id="ARBA00004141"/>
    </source>
</evidence>
<comment type="caution">
    <text evidence="6">The sequence shown here is derived from an EMBL/GenBank/DDBJ whole genome shotgun (WGS) entry which is preliminary data.</text>
</comment>
<evidence type="ECO:0000313" key="7">
    <source>
        <dbReference type="Proteomes" id="UP001176021"/>
    </source>
</evidence>
<dbReference type="HAMAP" id="MF_00902">
    <property type="entry name" value="TatC"/>
    <property type="match status" value="1"/>
</dbReference>
<dbReference type="PRINTS" id="PR01840">
    <property type="entry name" value="TATCFAMILY"/>
</dbReference>
<protein>
    <recommendedName>
        <fullName evidence="5">Sec-independent protein translocase protein TatC</fullName>
    </recommendedName>
</protein>
<evidence type="ECO:0000256" key="5">
    <source>
        <dbReference type="HAMAP-Rule" id="MF_00902"/>
    </source>
</evidence>
<keyword evidence="3 5" id="KW-1133">Transmembrane helix</keyword>
<keyword evidence="4 5" id="KW-0472">Membrane</keyword>
<name>A0ABT8QSV3_9FIRM</name>
<reference evidence="6" key="1">
    <citation type="submission" date="2022-05" db="EMBL/GenBank/DDBJ databases">
        <title>Expanded diversity of anoxic marine methylotrophy in a Black Sea sulfate reducing microorganism.</title>
        <authorList>
            <person name="Fischer P.Q."/>
            <person name="Stams A.J.M."/>
            <person name="Villanueva L."/>
            <person name="Sousa D.Z."/>
        </authorList>
    </citation>
    <scope>NUCLEOTIDE SEQUENCE</scope>
    <source>
        <strain evidence="6">P130</strain>
    </source>
</reference>
<dbReference type="PANTHER" id="PTHR30371">
    <property type="entry name" value="SEC-INDEPENDENT PROTEIN TRANSLOCASE PROTEIN TATC"/>
    <property type="match status" value="1"/>
</dbReference>